<dbReference type="SUPFAM" id="SSF53800">
    <property type="entry name" value="Chelatase"/>
    <property type="match status" value="1"/>
</dbReference>
<proteinExistence type="predicted"/>
<evidence type="ECO:0000313" key="3">
    <source>
        <dbReference type="EMBL" id="QUI25602.1"/>
    </source>
</evidence>
<dbReference type="Pfam" id="PF06180">
    <property type="entry name" value="CbiK"/>
    <property type="match status" value="1"/>
</dbReference>
<dbReference type="AlphaFoldDB" id="A0A8J8SJL0"/>
<dbReference type="Proteomes" id="UP000683246">
    <property type="component" value="Chromosome"/>
</dbReference>
<reference evidence="3" key="1">
    <citation type="submission" date="2020-07" db="EMBL/GenBank/DDBJ databases">
        <title>Vallitalea pronyensis genome.</title>
        <authorList>
            <person name="Postec A."/>
        </authorList>
    </citation>
    <scope>NUCLEOTIDE SEQUENCE</scope>
    <source>
        <strain evidence="3">FatNI3</strain>
    </source>
</reference>
<keyword evidence="4" id="KW-1185">Reference proteome</keyword>
<evidence type="ECO:0000313" key="4">
    <source>
        <dbReference type="Proteomes" id="UP000683246"/>
    </source>
</evidence>
<dbReference type="PANTHER" id="PTHR33542">
    <property type="entry name" value="SIROHYDROCHLORIN FERROCHELATASE, CHLOROPLASTIC"/>
    <property type="match status" value="1"/>
</dbReference>
<evidence type="ECO:0000256" key="1">
    <source>
        <dbReference type="PIRSR" id="PIRSR033579-1"/>
    </source>
</evidence>
<feature type="binding site" evidence="2">
    <location>
        <position position="160"/>
    </location>
    <ligand>
        <name>Co(2+)</name>
        <dbReference type="ChEBI" id="CHEBI:48828"/>
    </ligand>
</feature>
<dbReference type="EMBL" id="CP058649">
    <property type="protein sequence ID" value="QUI25602.1"/>
    <property type="molecule type" value="Genomic_DNA"/>
</dbReference>
<dbReference type="InterPro" id="IPR010388">
    <property type="entry name" value="Anaerobic_Co-chelatase"/>
</dbReference>
<dbReference type="GO" id="GO:0046872">
    <property type="term" value="F:metal ion binding"/>
    <property type="evidence" value="ECO:0007669"/>
    <property type="project" value="UniProtKB-KW"/>
</dbReference>
<dbReference type="CDD" id="cd03413">
    <property type="entry name" value="CbiK_C"/>
    <property type="match status" value="1"/>
</dbReference>
<dbReference type="GO" id="GO:0019251">
    <property type="term" value="P:anaerobic cobalamin biosynthetic process"/>
    <property type="evidence" value="ECO:0007669"/>
    <property type="project" value="InterPro"/>
</dbReference>
<evidence type="ECO:0000256" key="2">
    <source>
        <dbReference type="PIRSR" id="PIRSR033579-3"/>
    </source>
</evidence>
<organism evidence="3 4">
    <name type="scientific">Vallitalea pronyensis</name>
    <dbReference type="NCBI Taxonomy" id="1348613"/>
    <lineage>
        <taxon>Bacteria</taxon>
        <taxon>Bacillati</taxon>
        <taxon>Bacillota</taxon>
        <taxon>Clostridia</taxon>
        <taxon>Lachnospirales</taxon>
        <taxon>Vallitaleaceae</taxon>
        <taxon>Vallitalea</taxon>
    </lineage>
</organism>
<dbReference type="InterPro" id="IPR050963">
    <property type="entry name" value="Sirohydro_Cobaltochel/CbiX"/>
</dbReference>
<accession>A0A8J8SJL0</accession>
<dbReference type="PIRSF" id="PIRSF033579">
    <property type="entry name" value="Anaer_Co_chel"/>
    <property type="match status" value="1"/>
</dbReference>
<feature type="binding site" evidence="2">
    <location>
        <position position="223"/>
    </location>
    <ligand>
        <name>Co(2+)</name>
        <dbReference type="ChEBI" id="CHEBI:48828"/>
    </ligand>
</feature>
<dbReference type="GO" id="GO:0016852">
    <property type="term" value="F:sirohydrochlorin cobaltochelatase activity"/>
    <property type="evidence" value="ECO:0007669"/>
    <property type="project" value="InterPro"/>
</dbReference>
<sequence length="276" mass="30887">MVLALTGCQGVNSKTDKKALLVVSFGSSFVENRVVSIDALEEELGATFSEYDAFNAFTSQMIIDIYKERDQVTYKNVEEQIEHIYKKGYGEVLVVPTHVINGEEYDQMNEALHPFKDKFEILNVSKPLLSSVEDYTRVIEAMMDEVPDVDEKTAVVLMGHGTHHDANSAYPALDYAFKHAGYPQVFIGTVEGSPSFEDVAKDIEQSGYEKVLLMPLMIVAGDHAYNDMAGDEEDSWKVMFKAKGYDVDYVLKGLGELSSIRELFVQHANEALVDEK</sequence>
<dbReference type="Gene3D" id="3.40.50.1400">
    <property type="match status" value="2"/>
</dbReference>
<dbReference type="KEGG" id="vpy:HZI73_05500"/>
<dbReference type="PANTHER" id="PTHR33542:SF3">
    <property type="entry name" value="SIROHYDROCHLORIN FERROCHELATASE, CHLOROPLASTIC"/>
    <property type="match status" value="1"/>
</dbReference>
<gene>
    <name evidence="3" type="ORF">HZI73_05500</name>
</gene>
<keyword evidence="2" id="KW-0170">Cobalt</keyword>
<feature type="binding site" evidence="2">
    <location>
        <position position="191"/>
    </location>
    <ligand>
        <name>Co(2+)</name>
        <dbReference type="ChEBI" id="CHEBI:48828"/>
    </ligand>
</feature>
<name>A0A8J8SJL0_9FIRM</name>
<keyword evidence="2" id="KW-0479">Metal-binding</keyword>
<protein>
    <submittedName>
        <fullName evidence="3">Sirohydrochlorin cobaltochelatase</fullName>
    </submittedName>
</protein>
<feature type="active site" description="Proton acceptor" evidence="1">
    <location>
        <position position="160"/>
    </location>
</feature>